<reference evidence="1 2" key="1">
    <citation type="submission" date="2019-03" db="EMBL/GenBank/DDBJ databases">
        <title>Single cell metagenomics reveals metabolic interactions within the superorganism composed of flagellate Streblomastix strix and complex community of Bacteroidetes bacteria on its surface.</title>
        <authorList>
            <person name="Treitli S.C."/>
            <person name="Kolisko M."/>
            <person name="Husnik F."/>
            <person name="Keeling P."/>
            <person name="Hampl V."/>
        </authorList>
    </citation>
    <scope>NUCLEOTIDE SEQUENCE [LARGE SCALE GENOMIC DNA]</scope>
    <source>
        <strain evidence="1">ST1C</strain>
    </source>
</reference>
<accession>A0A5J4V9D5</accession>
<dbReference type="EMBL" id="SNRW01008700">
    <property type="protein sequence ID" value="KAA6379115.1"/>
    <property type="molecule type" value="Genomic_DNA"/>
</dbReference>
<evidence type="ECO:0000313" key="2">
    <source>
        <dbReference type="Proteomes" id="UP000324800"/>
    </source>
</evidence>
<dbReference type="Proteomes" id="UP000324800">
    <property type="component" value="Unassembled WGS sequence"/>
</dbReference>
<organism evidence="1 2">
    <name type="scientific">Streblomastix strix</name>
    <dbReference type="NCBI Taxonomy" id="222440"/>
    <lineage>
        <taxon>Eukaryota</taxon>
        <taxon>Metamonada</taxon>
        <taxon>Preaxostyla</taxon>
        <taxon>Oxymonadida</taxon>
        <taxon>Streblomastigidae</taxon>
        <taxon>Streblomastix</taxon>
    </lineage>
</organism>
<sequence>MGQKDRTGQKNIRRLKLMDRWTDGHGTVEVFTFQDTSSQQNSKGLTVFQSSAGSESGDDTNIPSTVEKHRHFLKF</sequence>
<gene>
    <name evidence="1" type="ORF">EZS28_025360</name>
</gene>
<evidence type="ECO:0000313" key="1">
    <source>
        <dbReference type="EMBL" id="KAA6379115.1"/>
    </source>
</evidence>
<proteinExistence type="predicted"/>
<dbReference type="AlphaFoldDB" id="A0A5J4V9D5"/>
<protein>
    <submittedName>
        <fullName evidence="1">Uncharacterized protein</fullName>
    </submittedName>
</protein>
<comment type="caution">
    <text evidence="1">The sequence shown here is derived from an EMBL/GenBank/DDBJ whole genome shotgun (WGS) entry which is preliminary data.</text>
</comment>
<name>A0A5J4V9D5_9EUKA</name>